<dbReference type="Gene3D" id="2.10.70.10">
    <property type="entry name" value="Complement Module, domain 1"/>
    <property type="match status" value="6"/>
</dbReference>
<dbReference type="STRING" id="7719.ENSCINP00000022334"/>
<evidence type="ECO:0000256" key="1">
    <source>
        <dbReference type="ARBA" id="ARBA00022659"/>
    </source>
</evidence>
<feature type="domain" description="Sushi" evidence="8">
    <location>
        <begin position="179"/>
        <end position="244"/>
    </location>
</feature>
<feature type="signal peptide" evidence="6">
    <location>
        <begin position="1"/>
        <end position="20"/>
    </location>
</feature>
<dbReference type="Proteomes" id="UP000008144">
    <property type="component" value="Chromosome 3"/>
</dbReference>
<evidence type="ECO:0000259" key="7">
    <source>
        <dbReference type="PROSITE" id="PS50234"/>
    </source>
</evidence>
<feature type="domain" description="Sushi" evidence="8">
    <location>
        <begin position="427"/>
        <end position="486"/>
    </location>
</feature>
<dbReference type="Gene3D" id="3.40.50.410">
    <property type="entry name" value="von Willebrand factor, type A domain"/>
    <property type="match status" value="1"/>
</dbReference>
<dbReference type="Pfam" id="PF00092">
    <property type="entry name" value="VWA"/>
    <property type="match status" value="1"/>
</dbReference>
<evidence type="ECO:0000313" key="9">
    <source>
        <dbReference type="Ensembl" id="ENSCINP00000022334.2"/>
    </source>
</evidence>
<dbReference type="EMBL" id="EAAA01001623">
    <property type="status" value="NOT_ANNOTATED_CDS"/>
    <property type="molecule type" value="Genomic_DNA"/>
</dbReference>
<evidence type="ECO:0000259" key="8">
    <source>
        <dbReference type="PROSITE" id="PS50923"/>
    </source>
</evidence>
<comment type="caution">
    <text evidence="5">Lacks conserved residue(s) required for the propagation of feature annotation.</text>
</comment>
<feature type="disulfide bond" evidence="5">
    <location>
        <begin position="457"/>
        <end position="484"/>
    </location>
</feature>
<dbReference type="InterPro" id="IPR036465">
    <property type="entry name" value="vWFA_dom_sf"/>
</dbReference>
<feature type="disulfide bond" evidence="5">
    <location>
        <begin position="276"/>
        <end position="303"/>
    </location>
</feature>
<dbReference type="PROSITE" id="PS50234">
    <property type="entry name" value="VWFA"/>
    <property type="match status" value="1"/>
</dbReference>
<dbReference type="InterPro" id="IPR002035">
    <property type="entry name" value="VWF_A"/>
</dbReference>
<reference evidence="9" key="4">
    <citation type="submission" date="2025-09" db="UniProtKB">
        <authorList>
            <consortium name="Ensembl"/>
        </authorList>
    </citation>
    <scope>IDENTIFICATION</scope>
</reference>
<dbReference type="OMA" id="NECNARA"/>
<feature type="domain" description="VWFA" evidence="7">
    <location>
        <begin position="564"/>
        <end position="741"/>
    </location>
</feature>
<dbReference type="InterPro" id="IPR000436">
    <property type="entry name" value="Sushi_SCR_CCP_dom"/>
</dbReference>
<reference evidence="10" key="1">
    <citation type="journal article" date="2002" name="Science">
        <title>The draft genome of Ciona intestinalis: insights into chordate and vertebrate origins.</title>
        <authorList>
            <person name="Dehal P."/>
            <person name="Satou Y."/>
            <person name="Campbell R.K."/>
            <person name="Chapman J."/>
            <person name="Degnan B."/>
            <person name="De Tomaso A."/>
            <person name="Davidson B."/>
            <person name="Di Gregorio A."/>
            <person name="Gelpke M."/>
            <person name="Goodstein D.M."/>
            <person name="Harafuji N."/>
            <person name="Hastings K.E."/>
            <person name="Ho I."/>
            <person name="Hotta K."/>
            <person name="Huang W."/>
            <person name="Kawashima T."/>
            <person name="Lemaire P."/>
            <person name="Martinez D."/>
            <person name="Meinertzhagen I.A."/>
            <person name="Necula S."/>
            <person name="Nonaka M."/>
            <person name="Putnam N."/>
            <person name="Rash S."/>
            <person name="Saiga H."/>
            <person name="Satake M."/>
            <person name="Terry A."/>
            <person name="Yamada L."/>
            <person name="Wang H.G."/>
            <person name="Awazu S."/>
            <person name="Azumi K."/>
            <person name="Boore J."/>
            <person name="Branno M."/>
            <person name="Chin-Bow S."/>
            <person name="DeSantis R."/>
            <person name="Doyle S."/>
            <person name="Francino P."/>
            <person name="Keys D.N."/>
            <person name="Haga S."/>
            <person name="Hayashi H."/>
            <person name="Hino K."/>
            <person name="Imai K.S."/>
            <person name="Inaba K."/>
            <person name="Kano S."/>
            <person name="Kobayashi K."/>
            <person name="Kobayashi M."/>
            <person name="Lee B.I."/>
            <person name="Makabe K.W."/>
            <person name="Manohar C."/>
            <person name="Matassi G."/>
            <person name="Medina M."/>
            <person name="Mochizuki Y."/>
            <person name="Mount S."/>
            <person name="Morishita T."/>
            <person name="Miura S."/>
            <person name="Nakayama A."/>
            <person name="Nishizaka S."/>
            <person name="Nomoto H."/>
            <person name="Ohta F."/>
            <person name="Oishi K."/>
            <person name="Rigoutsos I."/>
            <person name="Sano M."/>
            <person name="Sasaki A."/>
            <person name="Sasakura Y."/>
            <person name="Shoguchi E."/>
            <person name="Shin-i T."/>
            <person name="Spagnuolo A."/>
            <person name="Stainier D."/>
            <person name="Suzuki M.M."/>
            <person name="Tassy O."/>
            <person name="Takatori N."/>
            <person name="Tokuoka M."/>
            <person name="Yagi K."/>
            <person name="Yoshizaki F."/>
            <person name="Wada S."/>
            <person name="Zhang C."/>
            <person name="Hyatt P.D."/>
            <person name="Larimer F."/>
            <person name="Detter C."/>
            <person name="Doggett N."/>
            <person name="Glavina T."/>
            <person name="Hawkins T."/>
            <person name="Richardson P."/>
            <person name="Lucas S."/>
            <person name="Kohara Y."/>
            <person name="Levine M."/>
            <person name="Satoh N."/>
            <person name="Rokhsar D.S."/>
        </authorList>
    </citation>
    <scope>NUCLEOTIDE SEQUENCE [LARGE SCALE GENOMIC DNA]</scope>
</reference>
<dbReference type="SMART" id="SM00327">
    <property type="entry name" value="VWA"/>
    <property type="match status" value="1"/>
</dbReference>
<protein>
    <submittedName>
        <fullName evidence="9">E-selectin-like</fullName>
    </submittedName>
</protein>
<dbReference type="InParanoid" id="F6T9X3"/>
<reference evidence="9" key="2">
    <citation type="journal article" date="2008" name="Genome Biol.">
        <title>Improved genome assembly and evidence-based global gene model set for the chordate Ciona intestinalis: new insight into intron and operon populations.</title>
        <authorList>
            <person name="Satou Y."/>
            <person name="Mineta K."/>
            <person name="Ogasawara M."/>
            <person name="Sasakura Y."/>
            <person name="Shoguchi E."/>
            <person name="Ueno K."/>
            <person name="Yamada L."/>
            <person name="Matsumoto J."/>
            <person name="Wasserscheid J."/>
            <person name="Dewar K."/>
            <person name="Wiley G.B."/>
            <person name="Macmil S.L."/>
            <person name="Roe B.A."/>
            <person name="Zeller R.W."/>
            <person name="Hastings K.E."/>
            <person name="Lemaire P."/>
            <person name="Lindquist E."/>
            <person name="Endo T."/>
            <person name="Hotta K."/>
            <person name="Inaba K."/>
        </authorList>
    </citation>
    <scope>NUCLEOTIDE SEQUENCE [LARGE SCALE GENOMIC DNA]</scope>
    <source>
        <strain evidence="9">wild type</strain>
    </source>
</reference>
<reference evidence="9" key="3">
    <citation type="submission" date="2025-08" db="UniProtKB">
        <authorList>
            <consortium name="Ensembl"/>
        </authorList>
    </citation>
    <scope>IDENTIFICATION</scope>
</reference>
<dbReference type="SUPFAM" id="SSF57535">
    <property type="entry name" value="Complement control module/SCR domain"/>
    <property type="match status" value="6"/>
</dbReference>
<evidence type="ECO:0000256" key="4">
    <source>
        <dbReference type="ARBA" id="ARBA00023180"/>
    </source>
</evidence>
<feature type="domain" description="Sushi" evidence="8">
    <location>
        <begin position="367"/>
        <end position="426"/>
    </location>
</feature>
<proteinExistence type="predicted"/>
<evidence type="ECO:0000256" key="3">
    <source>
        <dbReference type="ARBA" id="ARBA00023157"/>
    </source>
</evidence>
<dbReference type="Pfam" id="PF00084">
    <property type="entry name" value="Sushi"/>
    <property type="match status" value="6"/>
</dbReference>
<feature type="chain" id="PRO_5014090072" evidence="6">
    <location>
        <begin position="21"/>
        <end position="761"/>
    </location>
</feature>
<dbReference type="PANTHER" id="PTHR19325">
    <property type="entry name" value="COMPLEMENT COMPONENT-RELATED SUSHI DOMAIN-CONTAINING"/>
    <property type="match status" value="1"/>
</dbReference>
<dbReference type="HOGENOM" id="CLU_367200_0_0_1"/>
<keyword evidence="4" id="KW-0325">Glycoprotein</keyword>
<dbReference type="AlphaFoldDB" id="F6T9X3"/>
<dbReference type="GeneID" id="100176127"/>
<dbReference type="SMART" id="SM00032">
    <property type="entry name" value="CCP"/>
    <property type="match status" value="7"/>
</dbReference>
<dbReference type="SUPFAM" id="SSF53300">
    <property type="entry name" value="vWA-like"/>
    <property type="match status" value="1"/>
</dbReference>
<feature type="disulfide bond" evidence="5">
    <location>
        <begin position="247"/>
        <end position="290"/>
    </location>
</feature>
<keyword evidence="10" id="KW-1185">Reference proteome</keyword>
<evidence type="ECO:0000256" key="2">
    <source>
        <dbReference type="ARBA" id="ARBA00022737"/>
    </source>
</evidence>
<keyword evidence="3 5" id="KW-1015">Disulfide bond</keyword>
<dbReference type="CDD" id="cd00033">
    <property type="entry name" value="CCP"/>
    <property type="match status" value="6"/>
</dbReference>
<keyword evidence="2" id="KW-0677">Repeat</keyword>
<dbReference type="InterPro" id="IPR045860">
    <property type="entry name" value="Snake_toxin-like_sf"/>
</dbReference>
<feature type="domain" description="Sushi" evidence="8">
    <location>
        <begin position="245"/>
        <end position="305"/>
    </location>
</feature>
<evidence type="ECO:0000313" key="10">
    <source>
        <dbReference type="Proteomes" id="UP000008144"/>
    </source>
</evidence>
<accession>F6T9X3</accession>
<gene>
    <name evidence="9" type="primary">LOC100176127</name>
</gene>
<name>F6T9X3_CIOIN</name>
<evidence type="ECO:0000256" key="6">
    <source>
        <dbReference type="SAM" id="SignalP"/>
    </source>
</evidence>
<dbReference type="OrthoDB" id="406096at2759"/>
<dbReference type="CDD" id="cd23539">
    <property type="entry name" value="TFP_LU_ECD_CinHb4_like"/>
    <property type="match status" value="1"/>
</dbReference>
<organism evidence="9 10">
    <name type="scientific">Ciona intestinalis</name>
    <name type="common">Transparent sea squirt</name>
    <name type="synonym">Ascidia intestinalis</name>
    <dbReference type="NCBI Taxonomy" id="7719"/>
    <lineage>
        <taxon>Eukaryota</taxon>
        <taxon>Metazoa</taxon>
        <taxon>Chordata</taxon>
        <taxon>Tunicata</taxon>
        <taxon>Ascidiacea</taxon>
        <taxon>Phlebobranchia</taxon>
        <taxon>Cionidae</taxon>
        <taxon>Ciona</taxon>
    </lineage>
</organism>
<dbReference type="SUPFAM" id="SSF57302">
    <property type="entry name" value="Snake toxin-like"/>
    <property type="match status" value="1"/>
</dbReference>
<accession>A0A1W2WCF5</accession>
<evidence type="ECO:0000256" key="5">
    <source>
        <dbReference type="PROSITE-ProRule" id="PRU00302"/>
    </source>
</evidence>
<feature type="domain" description="Sushi" evidence="8">
    <location>
        <begin position="306"/>
        <end position="366"/>
    </location>
</feature>
<dbReference type="KEGG" id="cin:100176127"/>
<feature type="disulfide bond" evidence="5">
    <location>
        <begin position="397"/>
        <end position="424"/>
    </location>
</feature>
<dbReference type="PROSITE" id="PS51257">
    <property type="entry name" value="PROKAR_LIPOPROTEIN"/>
    <property type="match status" value="1"/>
</dbReference>
<dbReference type="GeneTree" id="ENSGT00940000165024"/>
<feature type="disulfide bond" evidence="5">
    <location>
        <begin position="215"/>
        <end position="242"/>
    </location>
</feature>
<dbReference type="InterPro" id="IPR050350">
    <property type="entry name" value="Compl-Cell_Adhes-Reg"/>
</dbReference>
<sequence>MRFSLAIVSVLLLGCYSAQGLRCFTCNGASSNEECNLKGRIVQCQSNEGSCQNEVRLSEGRYYSITKRCKQTAACTNNQEQNQKPAWIPTQCNPAFTNNSVCRCCCTENECNARAMPCDKDPKCPAAVQPRNGKVTCDNMNFGNSTCTYQCDQGYNLVGDKEVKCIEDGFGLRWESETPKCERPTCGISIPRSPPNGKVSCSNSNKLGSVCAFTCDLGFEIVGNFRTICNSNQKWSNSVPLCNRITCDSASTIFLTNGEVSCTDFNFYTSQCSYKCNQGFRLIGSSTSTCEPDGSWTSAKPQCQQIACDVQKTALISNGQTICSDNNEYASVCTYTCQRGYYRTGIESITCQEDGLWSDIEAQCLPITCDENAPEITNGNVVCSNNNFYESTCLFACDEGFKMLNPGNMICQDNFEWSKTSPVCEQIVCSPPHDSLDNGFVECTNNEVYGSVCTYFCNPGFELVGIPTASCGEDGFWSNPPPSCQQLTCSTNQSPPINGQVNCSFGNLAFSDCLYSCGDGSERWELHGSNSTSCKFDTVTQSFEWTATEAPCCARKCPPYAQVDLFLVLDSSSSVGKENWNKTVHFMKDIIDNFVISPNDMLVAAVRYNKFIDTDSEIMIGQYTDLESTTNAIVNMPYDGSGTLTGNALYYVLRNMLTAPGNRPDVQDLVLVVTDGISKDDVATPATMLRATGTNVVALGIVNQKGSLKKEDIIDIANDPEKTVLLDTGFEGLSTDLVDVILKQVCGNPCERQNQYSGIAF</sequence>
<dbReference type="PROSITE" id="PS50923">
    <property type="entry name" value="SUSHI"/>
    <property type="match status" value="5"/>
</dbReference>
<keyword evidence="1 5" id="KW-0768">Sushi</keyword>
<dbReference type="InterPro" id="IPR035976">
    <property type="entry name" value="Sushi/SCR/CCP_sf"/>
</dbReference>
<feature type="disulfide bond" evidence="5">
    <location>
        <begin position="337"/>
        <end position="364"/>
    </location>
</feature>
<dbReference type="Ensembl" id="ENSCINT00000022580.2">
    <property type="protein sequence ID" value="ENSCINP00000022334.2"/>
    <property type="gene ID" value="ENSCING00000011763.2"/>
</dbReference>
<feature type="disulfide bond" evidence="5">
    <location>
        <begin position="308"/>
        <end position="351"/>
    </location>
</feature>
<keyword evidence="6" id="KW-0732">Signal</keyword>
<dbReference type="PANTHER" id="PTHR19325:SF567">
    <property type="entry name" value="SUSHI, VON WILLEBRAND FACTOR TYPE A, EGF AND PENTRAXIN DOMAIN-CONTAINING PROTEIN 1-LIKE"/>
    <property type="match status" value="1"/>
</dbReference>